<feature type="transmembrane region" description="Helical" evidence="1">
    <location>
        <begin position="44"/>
        <end position="64"/>
    </location>
</feature>
<organism evidence="3">
    <name type="scientific">marine metagenome</name>
    <dbReference type="NCBI Taxonomy" id="408172"/>
    <lineage>
        <taxon>unclassified sequences</taxon>
        <taxon>metagenomes</taxon>
        <taxon>ecological metagenomes</taxon>
    </lineage>
</organism>
<keyword evidence="1" id="KW-0472">Membrane</keyword>
<dbReference type="PANTHER" id="PTHR43129">
    <property type="entry name" value="FOSMIDOMYCIN RESISTANCE PROTEIN"/>
    <property type="match status" value="1"/>
</dbReference>
<keyword evidence="1" id="KW-0812">Transmembrane</keyword>
<keyword evidence="1" id="KW-1133">Transmembrane helix</keyword>
<dbReference type="PANTHER" id="PTHR43129:SF1">
    <property type="entry name" value="FOSMIDOMYCIN RESISTANCE PROTEIN"/>
    <property type="match status" value="1"/>
</dbReference>
<dbReference type="GO" id="GO:0022857">
    <property type="term" value="F:transmembrane transporter activity"/>
    <property type="evidence" value="ECO:0007669"/>
    <property type="project" value="InterPro"/>
</dbReference>
<feature type="transmembrane region" description="Helical" evidence="1">
    <location>
        <begin position="7"/>
        <end position="24"/>
    </location>
</feature>
<dbReference type="InterPro" id="IPR020846">
    <property type="entry name" value="MFS_dom"/>
</dbReference>
<dbReference type="SUPFAM" id="SSF103473">
    <property type="entry name" value="MFS general substrate transporter"/>
    <property type="match status" value="1"/>
</dbReference>
<dbReference type="Pfam" id="PF07690">
    <property type="entry name" value="MFS_1"/>
    <property type="match status" value="1"/>
</dbReference>
<dbReference type="Gene3D" id="1.20.1250.20">
    <property type="entry name" value="MFS general substrate transporter like domains"/>
    <property type="match status" value="1"/>
</dbReference>
<evidence type="ECO:0000256" key="1">
    <source>
        <dbReference type="SAM" id="Phobius"/>
    </source>
</evidence>
<gene>
    <name evidence="3" type="ORF">METZ01_LOCUS509255</name>
</gene>
<dbReference type="PROSITE" id="PS50850">
    <property type="entry name" value="MFS"/>
    <property type="match status" value="1"/>
</dbReference>
<dbReference type="InterPro" id="IPR036259">
    <property type="entry name" value="MFS_trans_sf"/>
</dbReference>
<dbReference type="AlphaFoldDB" id="A0A383EI32"/>
<feature type="transmembrane region" description="Helical" evidence="1">
    <location>
        <begin position="100"/>
        <end position="121"/>
    </location>
</feature>
<feature type="transmembrane region" description="Helical" evidence="1">
    <location>
        <begin position="76"/>
        <end position="94"/>
    </location>
</feature>
<dbReference type="GO" id="GO:0005886">
    <property type="term" value="C:plasma membrane"/>
    <property type="evidence" value="ECO:0007669"/>
    <property type="project" value="TreeGrafter"/>
</dbReference>
<name>A0A383EI32_9ZZZZ</name>
<feature type="domain" description="Major facilitator superfamily (MFS) profile" evidence="2">
    <location>
        <begin position="1"/>
        <end position="194"/>
    </location>
</feature>
<reference evidence="3" key="1">
    <citation type="submission" date="2018-05" db="EMBL/GenBank/DDBJ databases">
        <authorList>
            <person name="Lanie J.A."/>
            <person name="Ng W.-L."/>
            <person name="Kazmierczak K.M."/>
            <person name="Andrzejewski T.M."/>
            <person name="Davidsen T.M."/>
            <person name="Wayne K.J."/>
            <person name="Tettelin H."/>
            <person name="Glass J.I."/>
            <person name="Rusch D."/>
            <person name="Podicherti R."/>
            <person name="Tsui H.-C.T."/>
            <person name="Winkler M.E."/>
        </authorList>
    </citation>
    <scope>NUCLEOTIDE SEQUENCE</scope>
</reference>
<sequence length="194" mass="20018">MSVLRGLGGPLGVIFFISAVGAFVQRVFLTLSPIIGFQAGRSEVMGAVTLSVYLAAQAGGTLTSGMLTDRVDRSHLLAYLTALAVPAHLLALYLPSGSFLALVFTACAGFLNMALIPPIVVMAQEMVPESTSISSGIVMGLAWATGSLGVLATGFLADSIGARSAALVSMPVLFVGTALAFHPALRCYRRPSQS</sequence>
<proteinExistence type="predicted"/>
<dbReference type="InterPro" id="IPR011701">
    <property type="entry name" value="MFS"/>
</dbReference>
<feature type="transmembrane region" description="Helical" evidence="1">
    <location>
        <begin position="163"/>
        <end position="185"/>
    </location>
</feature>
<evidence type="ECO:0000259" key="2">
    <source>
        <dbReference type="PROSITE" id="PS50850"/>
    </source>
</evidence>
<accession>A0A383EI32</accession>
<feature type="transmembrane region" description="Helical" evidence="1">
    <location>
        <begin position="133"/>
        <end position="157"/>
    </location>
</feature>
<protein>
    <recommendedName>
        <fullName evidence="2">Major facilitator superfamily (MFS) profile domain-containing protein</fullName>
    </recommendedName>
</protein>
<dbReference type="EMBL" id="UINC01226071">
    <property type="protein sequence ID" value="SVE56401.1"/>
    <property type="molecule type" value="Genomic_DNA"/>
</dbReference>
<evidence type="ECO:0000313" key="3">
    <source>
        <dbReference type="EMBL" id="SVE56401.1"/>
    </source>
</evidence>